<keyword evidence="2 3" id="KW-0413">Isomerase</keyword>
<dbReference type="EMBL" id="JANTHX010000007">
    <property type="protein sequence ID" value="MCS0499828.1"/>
    <property type="molecule type" value="Genomic_DNA"/>
</dbReference>
<sequence length="358" mass="37125">MTTAGIRCMLMRGGTSKGAYFLASELPDDPAERDELLLRVMGSPDVRQIDGLGGAHPLTSKVGVVSPSPEPEADVDYLFLQVVPDQPLVTDRQTCGNILAGVGPFAIERGLVAAHDGVTPVRIRLLNPTISFVTAHVPTPGGAVEYDGDTLMSGVPFPAAAIPLDFLGDGAPAFPTGHLVDRLGGEDVTCVDAGMPVVLIPAAALGLRGDESPAELEADEPLRARLERIRLDAGHAMGLGDVSDTTVPKLSIVSPARDGGLATTRTFIPHRVHEAIGVLGAVSVAVGCLTPGTVGSVADAGEGPYRIEHPTGAFEVGLELQGSGAATGVRSSTLVRTARRIMDGTVWPRAAHDERIGR</sequence>
<evidence type="ECO:0000256" key="1">
    <source>
        <dbReference type="ARBA" id="ARBA00007673"/>
    </source>
</evidence>
<dbReference type="InterPro" id="IPR047687">
    <property type="entry name" value="OMA_tautomer-like"/>
</dbReference>
<dbReference type="PANTHER" id="PTHR43709:SF3">
    <property type="entry name" value="ISOMERASE YBHH-RELATED"/>
    <property type="match status" value="1"/>
</dbReference>
<dbReference type="Proteomes" id="UP001205337">
    <property type="component" value="Unassembled WGS sequence"/>
</dbReference>
<proteinExistence type="inferred from homology"/>
<dbReference type="EC" id="5.3.2.8" evidence="3"/>
<accession>A0ABT1ZGI1</accession>
<keyword evidence="4" id="KW-1185">Reference proteome</keyword>
<evidence type="ECO:0000313" key="4">
    <source>
        <dbReference type="Proteomes" id="UP001205337"/>
    </source>
</evidence>
<dbReference type="SUPFAM" id="SSF54506">
    <property type="entry name" value="Diaminopimelate epimerase-like"/>
    <property type="match status" value="2"/>
</dbReference>
<dbReference type="NCBIfam" id="NF033377">
    <property type="entry name" value="OMA_tautomer"/>
    <property type="match status" value="1"/>
</dbReference>
<name>A0ABT1ZGI1_9MICO</name>
<dbReference type="RefSeq" id="WP_258798907.1">
    <property type="nucleotide sequence ID" value="NZ_JANTHX010000007.1"/>
</dbReference>
<evidence type="ECO:0000313" key="3">
    <source>
        <dbReference type="EMBL" id="MCS0499828.1"/>
    </source>
</evidence>
<comment type="similarity">
    <text evidence="1">Belongs to the PrpF family.</text>
</comment>
<dbReference type="GO" id="GO:0016853">
    <property type="term" value="F:isomerase activity"/>
    <property type="evidence" value="ECO:0007669"/>
    <property type="project" value="UniProtKB-KW"/>
</dbReference>
<dbReference type="Pfam" id="PF04303">
    <property type="entry name" value="PrpF"/>
    <property type="match status" value="1"/>
</dbReference>
<gene>
    <name evidence="3" type="ORF">NUH29_09735</name>
</gene>
<organism evidence="3 4">
    <name type="scientific">Protaetiibacter mangrovi</name>
    <dbReference type="NCBI Taxonomy" id="2970926"/>
    <lineage>
        <taxon>Bacteria</taxon>
        <taxon>Bacillati</taxon>
        <taxon>Actinomycetota</taxon>
        <taxon>Actinomycetes</taxon>
        <taxon>Micrococcales</taxon>
        <taxon>Microbacteriaceae</taxon>
        <taxon>Protaetiibacter</taxon>
    </lineage>
</organism>
<reference evidence="3 4" key="1">
    <citation type="submission" date="2022-08" db="EMBL/GenBank/DDBJ databases">
        <authorList>
            <person name="Li F."/>
        </authorList>
    </citation>
    <scope>NUCLEOTIDE SEQUENCE [LARGE SCALE GENOMIC DNA]</scope>
    <source>
        <strain evidence="3 4">10F1B-8-1</strain>
    </source>
</reference>
<dbReference type="Gene3D" id="3.10.310.10">
    <property type="entry name" value="Diaminopimelate Epimerase, Chain A, domain 1"/>
    <property type="match status" value="2"/>
</dbReference>
<comment type="caution">
    <text evidence="3">The sequence shown here is derived from an EMBL/GenBank/DDBJ whole genome shotgun (WGS) entry which is preliminary data.</text>
</comment>
<dbReference type="PANTHER" id="PTHR43709">
    <property type="entry name" value="ACONITATE ISOMERASE-RELATED"/>
    <property type="match status" value="1"/>
</dbReference>
<dbReference type="InterPro" id="IPR007400">
    <property type="entry name" value="PrpF-like"/>
</dbReference>
<evidence type="ECO:0000256" key="2">
    <source>
        <dbReference type="ARBA" id="ARBA00023235"/>
    </source>
</evidence>
<protein>
    <submittedName>
        <fullName evidence="3">4-oxalomesaconate tautomerase</fullName>
        <ecNumber evidence="3">5.3.2.8</ecNumber>
    </submittedName>
</protein>